<dbReference type="InterPro" id="IPR007197">
    <property type="entry name" value="rSAM"/>
</dbReference>
<organism evidence="6">
    <name type="scientific">marine metagenome</name>
    <dbReference type="NCBI Taxonomy" id="408172"/>
    <lineage>
        <taxon>unclassified sequences</taxon>
        <taxon>metagenomes</taxon>
        <taxon>ecological metagenomes</taxon>
    </lineage>
</organism>
<keyword evidence="2" id="KW-0479">Metal-binding</keyword>
<keyword evidence="1" id="KW-0949">S-adenosyl-L-methionine</keyword>
<evidence type="ECO:0000313" key="6">
    <source>
        <dbReference type="EMBL" id="SVB72833.1"/>
    </source>
</evidence>
<dbReference type="GO" id="GO:0016491">
    <property type="term" value="F:oxidoreductase activity"/>
    <property type="evidence" value="ECO:0007669"/>
    <property type="project" value="InterPro"/>
</dbReference>
<dbReference type="InterPro" id="IPR058240">
    <property type="entry name" value="rSAM_sf"/>
</dbReference>
<evidence type="ECO:0000259" key="5">
    <source>
        <dbReference type="Pfam" id="PF04055"/>
    </source>
</evidence>
<dbReference type="CDD" id="cd21109">
    <property type="entry name" value="SPASM"/>
    <property type="match status" value="1"/>
</dbReference>
<sequence length="389" mass="45571">MINYDKHKNNKVFCPVPWVHVALRSDGNVTPCCKWNNTDQPIYKDYTYDPFGAFNSKHTLAFREQLEKGIKSIGCNQCYVNEEVGKESLRQRIIKKVSSQTPSAKEQIFASPQIRFLELNISNFCNLKCASCDVHQSNLWEKDEIELSKLGILRPGSNINTLKKFNTKDINLDKLIENHLSTDPSFTFFSIKILGGESSIQPEVLTLLESCSKKDKLQFQTNTNAVIFPKKLIQIFKKLNKVDISLSIDGIEDYDRYLRYPSNWKSKLENIKKYMELASMYDNINIKFHCTVSILNIFHLEYYDSFLKKLFGENIVIFYSLLQRPEYLSIAYHKKVDIQAEEYVLNYMYSKQPNKQYINNFKIFKNYIENTRDIKPLEELDLRYAGMFD</sequence>
<dbReference type="CDD" id="cd01335">
    <property type="entry name" value="Radical_SAM"/>
    <property type="match status" value="1"/>
</dbReference>
<dbReference type="InterPro" id="IPR013785">
    <property type="entry name" value="Aldolase_TIM"/>
</dbReference>
<dbReference type="Pfam" id="PF04055">
    <property type="entry name" value="Radical_SAM"/>
    <property type="match status" value="1"/>
</dbReference>
<dbReference type="NCBIfam" id="NF033640">
    <property type="entry name" value="N_Twi_rSAM"/>
    <property type="match status" value="1"/>
</dbReference>
<dbReference type="GO" id="GO:0051536">
    <property type="term" value="F:iron-sulfur cluster binding"/>
    <property type="evidence" value="ECO:0007669"/>
    <property type="project" value="UniProtKB-KW"/>
</dbReference>
<feature type="domain" description="Radical SAM core" evidence="5">
    <location>
        <begin position="120"/>
        <end position="277"/>
    </location>
</feature>
<accession>A0A382GDY0</accession>
<evidence type="ECO:0000256" key="2">
    <source>
        <dbReference type="ARBA" id="ARBA00022723"/>
    </source>
</evidence>
<dbReference type="PANTHER" id="PTHR43273">
    <property type="entry name" value="ANAEROBIC SULFATASE-MATURATING ENZYME HOMOLOG ASLB-RELATED"/>
    <property type="match status" value="1"/>
</dbReference>
<dbReference type="GO" id="GO:0046872">
    <property type="term" value="F:metal ion binding"/>
    <property type="evidence" value="ECO:0007669"/>
    <property type="project" value="UniProtKB-KW"/>
</dbReference>
<dbReference type="SUPFAM" id="SSF102114">
    <property type="entry name" value="Radical SAM enzymes"/>
    <property type="match status" value="1"/>
</dbReference>
<keyword evidence="4" id="KW-0411">Iron-sulfur</keyword>
<reference evidence="6" key="1">
    <citation type="submission" date="2018-05" db="EMBL/GenBank/DDBJ databases">
        <authorList>
            <person name="Lanie J.A."/>
            <person name="Ng W.-L."/>
            <person name="Kazmierczak K.M."/>
            <person name="Andrzejewski T.M."/>
            <person name="Davidsen T.M."/>
            <person name="Wayne K.J."/>
            <person name="Tettelin H."/>
            <person name="Glass J.I."/>
            <person name="Rusch D."/>
            <person name="Podicherti R."/>
            <person name="Tsui H.-C.T."/>
            <person name="Winkler M.E."/>
        </authorList>
    </citation>
    <scope>NUCLEOTIDE SEQUENCE</scope>
</reference>
<proteinExistence type="predicted"/>
<dbReference type="Gene3D" id="3.20.20.70">
    <property type="entry name" value="Aldolase class I"/>
    <property type="match status" value="2"/>
</dbReference>
<dbReference type="AlphaFoldDB" id="A0A382GDY0"/>
<dbReference type="PANTHER" id="PTHR43273:SF8">
    <property type="entry name" value="RADICAL SAM DOMAIN PROTEIN"/>
    <property type="match status" value="1"/>
</dbReference>
<gene>
    <name evidence="6" type="ORF">METZ01_LOCUS225687</name>
</gene>
<evidence type="ECO:0000256" key="4">
    <source>
        <dbReference type="ARBA" id="ARBA00023014"/>
    </source>
</evidence>
<dbReference type="SFLD" id="SFLDS00029">
    <property type="entry name" value="Radical_SAM"/>
    <property type="match status" value="1"/>
</dbReference>
<dbReference type="InterPro" id="IPR023867">
    <property type="entry name" value="Sulphatase_maturase_rSAM"/>
</dbReference>
<dbReference type="EMBL" id="UINC01054753">
    <property type="protein sequence ID" value="SVB72833.1"/>
    <property type="molecule type" value="Genomic_DNA"/>
</dbReference>
<name>A0A382GDY0_9ZZZZ</name>
<protein>
    <recommendedName>
        <fullName evidence="5">Radical SAM core domain-containing protein</fullName>
    </recommendedName>
</protein>
<keyword evidence="3" id="KW-0408">Iron</keyword>
<evidence type="ECO:0000256" key="1">
    <source>
        <dbReference type="ARBA" id="ARBA00022691"/>
    </source>
</evidence>
<evidence type="ECO:0000256" key="3">
    <source>
        <dbReference type="ARBA" id="ARBA00023004"/>
    </source>
</evidence>